<evidence type="ECO:0000256" key="1">
    <source>
        <dbReference type="ARBA" id="ARBA00022729"/>
    </source>
</evidence>
<protein>
    <submittedName>
        <fullName evidence="7">Endoglucanase H</fullName>
        <ecNumber evidence="7">3.2.1.4</ecNumber>
    </submittedName>
</protein>
<comment type="similarity">
    <text evidence="4">Belongs to the glycosyl hydrolase 5 (cellulase A) family.</text>
</comment>
<keyword evidence="2 4" id="KW-0378">Hydrolase</keyword>
<name>A0ABX5XWQ4_9BACT</name>
<keyword evidence="1 5" id="KW-0732">Signal</keyword>
<dbReference type="PROSITE" id="PS00659">
    <property type="entry name" value="GLYCOSYL_HYDROL_F5"/>
    <property type="match status" value="1"/>
</dbReference>
<dbReference type="GO" id="GO:0008810">
    <property type="term" value="F:cellulase activity"/>
    <property type="evidence" value="ECO:0007669"/>
    <property type="project" value="UniProtKB-EC"/>
</dbReference>
<proteinExistence type="inferred from homology"/>
<dbReference type="InterPro" id="IPR050386">
    <property type="entry name" value="Glycosyl_hydrolase_5"/>
</dbReference>
<feature type="domain" description="Glycoside hydrolase family 5" evidence="6">
    <location>
        <begin position="63"/>
        <end position="323"/>
    </location>
</feature>
<evidence type="ECO:0000313" key="8">
    <source>
        <dbReference type="Proteomes" id="UP000318081"/>
    </source>
</evidence>
<evidence type="ECO:0000313" key="7">
    <source>
        <dbReference type="EMBL" id="QDV86453.1"/>
    </source>
</evidence>
<evidence type="ECO:0000256" key="4">
    <source>
        <dbReference type="RuleBase" id="RU361153"/>
    </source>
</evidence>
<accession>A0ABX5XWQ4</accession>
<dbReference type="SUPFAM" id="SSF51445">
    <property type="entry name" value="(Trans)glycosidases"/>
    <property type="match status" value="1"/>
</dbReference>
<keyword evidence="8" id="KW-1185">Reference proteome</keyword>
<dbReference type="PANTHER" id="PTHR31297:SF17">
    <property type="entry name" value="ENDOGLUCANASE"/>
    <property type="match status" value="1"/>
</dbReference>
<dbReference type="InterPro" id="IPR001547">
    <property type="entry name" value="Glyco_hydro_5"/>
</dbReference>
<keyword evidence="3 4" id="KW-0326">Glycosidase</keyword>
<dbReference type="PANTHER" id="PTHR31297">
    <property type="entry name" value="GLUCAN ENDO-1,6-BETA-GLUCOSIDASE B"/>
    <property type="match status" value="1"/>
</dbReference>
<organism evidence="7 8">
    <name type="scientific">Stieleria magnilauensis</name>
    <dbReference type="NCBI Taxonomy" id="2527963"/>
    <lineage>
        <taxon>Bacteria</taxon>
        <taxon>Pseudomonadati</taxon>
        <taxon>Planctomycetota</taxon>
        <taxon>Planctomycetia</taxon>
        <taxon>Pirellulales</taxon>
        <taxon>Pirellulaceae</taxon>
        <taxon>Stieleria</taxon>
    </lineage>
</organism>
<feature type="chain" id="PRO_5046758575" evidence="5">
    <location>
        <begin position="25"/>
        <end position="349"/>
    </location>
</feature>
<dbReference type="InterPro" id="IPR017853">
    <property type="entry name" value="GH"/>
</dbReference>
<dbReference type="EMBL" id="CP036432">
    <property type="protein sequence ID" value="QDV86453.1"/>
    <property type="molecule type" value="Genomic_DNA"/>
</dbReference>
<dbReference type="Proteomes" id="UP000318081">
    <property type="component" value="Chromosome"/>
</dbReference>
<evidence type="ECO:0000259" key="6">
    <source>
        <dbReference type="Pfam" id="PF00150"/>
    </source>
</evidence>
<gene>
    <name evidence="7" type="primary">celH_2</name>
    <name evidence="7" type="ORF">TBK1r_54720</name>
</gene>
<reference evidence="7 8" key="1">
    <citation type="submission" date="2019-02" db="EMBL/GenBank/DDBJ databases">
        <title>Deep-cultivation of Planctomycetes and their phenomic and genomic characterization uncovers novel biology.</title>
        <authorList>
            <person name="Wiegand S."/>
            <person name="Jogler M."/>
            <person name="Boedeker C."/>
            <person name="Pinto D."/>
            <person name="Vollmers J."/>
            <person name="Rivas-Marin E."/>
            <person name="Kohn T."/>
            <person name="Peeters S.H."/>
            <person name="Heuer A."/>
            <person name="Rast P."/>
            <person name="Oberbeckmann S."/>
            <person name="Bunk B."/>
            <person name="Jeske O."/>
            <person name="Meyerdierks A."/>
            <person name="Storesund J.E."/>
            <person name="Kallscheuer N."/>
            <person name="Luecker S."/>
            <person name="Lage O.M."/>
            <person name="Pohl T."/>
            <person name="Merkel B.J."/>
            <person name="Hornburger P."/>
            <person name="Mueller R.-W."/>
            <person name="Bruemmer F."/>
            <person name="Labrenz M."/>
            <person name="Spormann A.M."/>
            <person name="Op den Camp H."/>
            <person name="Overmann J."/>
            <person name="Amann R."/>
            <person name="Jetten M.S.M."/>
            <person name="Mascher T."/>
            <person name="Medema M.H."/>
            <person name="Devos D.P."/>
            <person name="Kaster A.-K."/>
            <person name="Ovreas L."/>
            <person name="Rohde M."/>
            <person name="Galperin M.Y."/>
            <person name="Jogler C."/>
        </authorList>
    </citation>
    <scope>NUCLEOTIDE SEQUENCE [LARGE SCALE GENOMIC DNA]</scope>
    <source>
        <strain evidence="7 8">TBK1r</strain>
    </source>
</reference>
<dbReference type="EC" id="3.2.1.4" evidence="7"/>
<dbReference type="InterPro" id="IPR018087">
    <property type="entry name" value="Glyco_hydro_5_CS"/>
</dbReference>
<sequence length="349" mass="40145">MMNTLGRWIRFTVLLVALAGSTLAAVEPNESPNEETQRDDIFEANRRLGRGVNLGNFLEVPRNDNWGVEIVESHLKLIRQAGFDSIRIPVKWSDYAATEAPYTIEPAFFARVDRWLDRAEQETLNVVLNIHHYDGLDSQPQSHAERFSAIWKQIAERYRSRGDWLYFELHNEPHDELNDHWNDILRQGLAAVRASNPTRPVIVGPTRWNNIATLPQLDLPADPNLIVTVHMYNPHEFTHQGASWAGPRVRAIRGRTWGSEEERAALAKEIRQASEWGKSHSRPIFLGEFGAYGAAPQESRVRWTRAVVEEAERHQMSWAYWEFAAGFGLYDPDKKQWRSDLMGALMQSR</sequence>
<dbReference type="RefSeq" id="WP_145217612.1">
    <property type="nucleotide sequence ID" value="NZ_CP036432.1"/>
</dbReference>
<dbReference type="Gene3D" id="3.20.20.80">
    <property type="entry name" value="Glycosidases"/>
    <property type="match status" value="1"/>
</dbReference>
<evidence type="ECO:0000256" key="5">
    <source>
        <dbReference type="SAM" id="SignalP"/>
    </source>
</evidence>
<feature type="signal peptide" evidence="5">
    <location>
        <begin position="1"/>
        <end position="24"/>
    </location>
</feature>
<evidence type="ECO:0000256" key="3">
    <source>
        <dbReference type="ARBA" id="ARBA00023295"/>
    </source>
</evidence>
<dbReference type="Pfam" id="PF00150">
    <property type="entry name" value="Cellulase"/>
    <property type="match status" value="1"/>
</dbReference>
<evidence type="ECO:0000256" key="2">
    <source>
        <dbReference type="ARBA" id="ARBA00022801"/>
    </source>
</evidence>